<evidence type="ECO:0000313" key="5">
    <source>
        <dbReference type="EMBL" id="CAK0852127.1"/>
    </source>
</evidence>
<keyword evidence="6" id="KW-1185">Reference proteome</keyword>
<dbReference type="PANTHER" id="PTHR12378">
    <property type="entry name" value="DESUMOYLATING ISOPEPTIDASE"/>
    <property type="match status" value="1"/>
</dbReference>
<evidence type="ECO:0000256" key="2">
    <source>
        <dbReference type="ARBA" id="ARBA00022670"/>
    </source>
</evidence>
<keyword evidence="3" id="KW-0378">Hydrolase</keyword>
<evidence type="ECO:0000259" key="4">
    <source>
        <dbReference type="PROSITE" id="PS51858"/>
    </source>
</evidence>
<organism evidence="5 6">
    <name type="scientific">Prorocentrum cordatum</name>
    <dbReference type="NCBI Taxonomy" id="2364126"/>
    <lineage>
        <taxon>Eukaryota</taxon>
        <taxon>Sar</taxon>
        <taxon>Alveolata</taxon>
        <taxon>Dinophyceae</taxon>
        <taxon>Prorocentrales</taxon>
        <taxon>Prorocentraceae</taxon>
        <taxon>Prorocentrum</taxon>
    </lineage>
</organism>
<dbReference type="PANTHER" id="PTHR12378:SF80">
    <property type="entry name" value="IP06716P-RELATED"/>
    <property type="match status" value="1"/>
</dbReference>
<dbReference type="InterPro" id="IPR008580">
    <property type="entry name" value="PPPDE_dom"/>
</dbReference>
<reference evidence="5" key="1">
    <citation type="submission" date="2023-10" db="EMBL/GenBank/DDBJ databases">
        <authorList>
            <person name="Chen Y."/>
            <person name="Shah S."/>
            <person name="Dougan E. K."/>
            <person name="Thang M."/>
            <person name="Chan C."/>
        </authorList>
    </citation>
    <scope>NUCLEOTIDE SEQUENCE [LARGE SCALE GENOMIC DNA]</scope>
</reference>
<evidence type="ECO:0000256" key="3">
    <source>
        <dbReference type="ARBA" id="ARBA00022801"/>
    </source>
</evidence>
<sequence length="111" mass="12806">MPGISCDEPREHPQHNYRQTIELKRTQLTAEQVAELISQLIEEYPGDDYDMLRRNCCHFADDFSRRLGAGRIPGWVHRLARLGARVDTALQVVANRRLLSGFEPDESDDDR</sequence>
<dbReference type="Gene3D" id="3.90.1720.30">
    <property type="entry name" value="PPPDE domains"/>
    <property type="match status" value="1"/>
</dbReference>
<evidence type="ECO:0000256" key="1">
    <source>
        <dbReference type="ARBA" id="ARBA00008140"/>
    </source>
</evidence>
<dbReference type="EMBL" id="CAUYUJ010015294">
    <property type="protein sequence ID" value="CAK0852127.1"/>
    <property type="molecule type" value="Genomic_DNA"/>
</dbReference>
<gene>
    <name evidence="5" type="ORF">PCOR1329_LOCUS44078</name>
</gene>
<dbReference type="InterPro" id="IPR042266">
    <property type="entry name" value="PPPDE_sf"/>
</dbReference>
<comment type="caution">
    <text evidence="5">The sequence shown here is derived from an EMBL/GenBank/DDBJ whole genome shotgun (WGS) entry which is preliminary data.</text>
</comment>
<dbReference type="PROSITE" id="PS51858">
    <property type="entry name" value="PPPDE"/>
    <property type="match status" value="1"/>
</dbReference>
<evidence type="ECO:0000313" key="6">
    <source>
        <dbReference type="Proteomes" id="UP001189429"/>
    </source>
</evidence>
<dbReference type="SMART" id="SM01179">
    <property type="entry name" value="DUF862"/>
    <property type="match status" value="1"/>
</dbReference>
<accession>A0ABN9U0D2</accession>
<keyword evidence="2" id="KW-0645">Protease</keyword>
<dbReference type="Proteomes" id="UP001189429">
    <property type="component" value="Unassembled WGS sequence"/>
</dbReference>
<name>A0ABN9U0D2_9DINO</name>
<dbReference type="Pfam" id="PF05903">
    <property type="entry name" value="Peptidase_C97"/>
    <property type="match status" value="1"/>
</dbReference>
<protein>
    <recommendedName>
        <fullName evidence="4">PPPDE domain-containing protein</fullName>
    </recommendedName>
</protein>
<comment type="similarity">
    <text evidence="1">Belongs to the DeSI family.</text>
</comment>
<proteinExistence type="inferred from homology"/>
<feature type="domain" description="PPPDE" evidence="4">
    <location>
        <begin position="1"/>
        <end position="91"/>
    </location>
</feature>